<sequence>MNLFNLRENSKMVFSFVMINVYASRGFLCIIHLLYPLHLRENKITQKDFLAFKTIIYIFHTKKD</sequence>
<feature type="transmembrane region" description="Helical" evidence="1">
    <location>
        <begin position="12"/>
        <end position="35"/>
    </location>
</feature>
<keyword evidence="1" id="KW-1133">Transmembrane helix</keyword>
<dbReference type="STRING" id="421531.IX38_11050"/>
<dbReference type="AlphaFoldDB" id="A0A085ZHL2"/>
<gene>
    <name evidence="2" type="ORF">IX38_11050</name>
</gene>
<keyword evidence="3" id="KW-1185">Reference proteome</keyword>
<keyword evidence="1" id="KW-0812">Transmembrane</keyword>
<evidence type="ECO:0000313" key="2">
    <source>
        <dbReference type="EMBL" id="KFF03926.1"/>
    </source>
</evidence>
<reference evidence="2 3" key="1">
    <citation type="submission" date="2014-07" db="EMBL/GenBank/DDBJ databases">
        <title>Genome of Chryseobacterium luteum DSM 18605.</title>
        <authorList>
            <person name="Stropko S.J."/>
            <person name="Pipes S.E."/>
            <person name="Newman J.D."/>
        </authorList>
    </citation>
    <scope>NUCLEOTIDE SEQUENCE [LARGE SCALE GENOMIC DNA]</scope>
    <source>
        <strain evidence="2 3">DSM 18605</strain>
    </source>
</reference>
<proteinExistence type="predicted"/>
<keyword evidence="1" id="KW-0472">Membrane</keyword>
<dbReference type="Proteomes" id="UP000028703">
    <property type="component" value="Unassembled WGS sequence"/>
</dbReference>
<name>A0A085ZHL2_9FLAO</name>
<protein>
    <submittedName>
        <fullName evidence="2">Uncharacterized protein</fullName>
    </submittedName>
</protein>
<comment type="caution">
    <text evidence="2">The sequence shown here is derived from an EMBL/GenBank/DDBJ whole genome shotgun (WGS) entry which is preliminary data.</text>
</comment>
<dbReference type="EMBL" id="JPRO01000007">
    <property type="protein sequence ID" value="KFF03926.1"/>
    <property type="molecule type" value="Genomic_DNA"/>
</dbReference>
<accession>A0A085ZHL2</accession>
<organism evidence="2 3">
    <name type="scientific">Chryseobacterium luteum</name>
    <dbReference type="NCBI Taxonomy" id="421531"/>
    <lineage>
        <taxon>Bacteria</taxon>
        <taxon>Pseudomonadati</taxon>
        <taxon>Bacteroidota</taxon>
        <taxon>Flavobacteriia</taxon>
        <taxon>Flavobacteriales</taxon>
        <taxon>Weeksellaceae</taxon>
        <taxon>Chryseobacterium group</taxon>
        <taxon>Chryseobacterium</taxon>
    </lineage>
</organism>
<evidence type="ECO:0000256" key="1">
    <source>
        <dbReference type="SAM" id="Phobius"/>
    </source>
</evidence>
<evidence type="ECO:0000313" key="3">
    <source>
        <dbReference type="Proteomes" id="UP000028703"/>
    </source>
</evidence>